<dbReference type="PROSITE" id="PS50977">
    <property type="entry name" value="HTH_TETR_2"/>
    <property type="match status" value="2"/>
</dbReference>
<evidence type="ECO:0000313" key="7">
    <source>
        <dbReference type="Proteomes" id="UP001595665"/>
    </source>
</evidence>
<dbReference type="InterPro" id="IPR050109">
    <property type="entry name" value="HTH-type_TetR-like_transc_reg"/>
</dbReference>
<name>A0ABV7PFX3_9BURK</name>
<reference evidence="7" key="1">
    <citation type="journal article" date="2019" name="Int. J. Syst. Evol. Microbiol.">
        <title>The Global Catalogue of Microorganisms (GCM) 10K type strain sequencing project: providing services to taxonomists for standard genome sequencing and annotation.</title>
        <authorList>
            <consortium name="The Broad Institute Genomics Platform"/>
            <consortium name="The Broad Institute Genome Sequencing Center for Infectious Disease"/>
            <person name="Wu L."/>
            <person name="Ma J."/>
        </authorList>
    </citation>
    <scope>NUCLEOTIDE SEQUENCE [LARGE SCALE GENOMIC DNA]</scope>
    <source>
        <strain evidence="7">CCM 7480</strain>
    </source>
</reference>
<dbReference type="Gene3D" id="1.10.357.10">
    <property type="entry name" value="Tetracycline Repressor, domain 2"/>
    <property type="match status" value="2"/>
</dbReference>
<keyword evidence="3" id="KW-0804">Transcription</keyword>
<organism evidence="6 7">
    <name type="scientific">Massilia haematophila</name>
    <dbReference type="NCBI Taxonomy" id="457923"/>
    <lineage>
        <taxon>Bacteria</taxon>
        <taxon>Pseudomonadati</taxon>
        <taxon>Pseudomonadota</taxon>
        <taxon>Betaproteobacteria</taxon>
        <taxon>Burkholderiales</taxon>
        <taxon>Oxalobacteraceae</taxon>
        <taxon>Telluria group</taxon>
        <taxon>Massilia</taxon>
    </lineage>
</organism>
<feature type="DNA-binding region" description="H-T-H motif" evidence="4">
    <location>
        <begin position="250"/>
        <end position="269"/>
    </location>
</feature>
<dbReference type="InterPro" id="IPR041490">
    <property type="entry name" value="KstR2_TetR_C"/>
</dbReference>
<evidence type="ECO:0000256" key="1">
    <source>
        <dbReference type="ARBA" id="ARBA00023015"/>
    </source>
</evidence>
<dbReference type="PRINTS" id="PR00455">
    <property type="entry name" value="HTHTETR"/>
</dbReference>
<feature type="domain" description="HTH tetR-type" evidence="5">
    <location>
        <begin position="227"/>
        <end position="287"/>
    </location>
</feature>
<dbReference type="Proteomes" id="UP001595665">
    <property type="component" value="Unassembled WGS sequence"/>
</dbReference>
<keyword evidence="2 4" id="KW-0238">DNA-binding</keyword>
<accession>A0ABV7PFX3</accession>
<evidence type="ECO:0000256" key="4">
    <source>
        <dbReference type="PROSITE-ProRule" id="PRU00335"/>
    </source>
</evidence>
<gene>
    <name evidence="6" type="ORF">ACFOPH_07245</name>
</gene>
<dbReference type="InterPro" id="IPR001647">
    <property type="entry name" value="HTH_TetR"/>
</dbReference>
<dbReference type="Gene3D" id="1.10.10.60">
    <property type="entry name" value="Homeodomain-like"/>
    <property type="match status" value="2"/>
</dbReference>
<evidence type="ECO:0000256" key="2">
    <source>
        <dbReference type="ARBA" id="ARBA00023125"/>
    </source>
</evidence>
<evidence type="ECO:0000259" key="5">
    <source>
        <dbReference type="PROSITE" id="PS50977"/>
    </source>
</evidence>
<keyword evidence="7" id="KW-1185">Reference proteome</keyword>
<evidence type="ECO:0000256" key="3">
    <source>
        <dbReference type="ARBA" id="ARBA00023163"/>
    </source>
</evidence>
<sequence>MEEPVNASRMTQRYAKKREAILHEAARLFNRSGMKGATLSDVAGAVGLSTNSITYYYKKKEDLVVACLLRSIETVSGIIASAARETGPEQRVRAFIRLFFARLARTAAGDVADGSEMMTFRDVHLLGSPHSEVVFGAYVEMFRHCRRLLATGPIRPGKRTELNARTHLLLTLTLWTMSWSARYDPEDYELAAGRMADILVEGIGSKTAAWRMTALDAALTAPSGASDSAQDAFLRAATALINEAGYRGASVERISARLNLTKGAFYHHHPSKEELIAACFERKFTVIREIQRIAMAGKGSGWDKLCAVSRALVRHHFSEQGPLLRTSAWSELPEEMRAAKLDETSRLDRRFASLLVDGMQDGSIRPLDQAIAGDLVSGMINAAVLLDRWVPDVNGENAIELFVRPLFEGLLVER</sequence>
<dbReference type="SUPFAM" id="SSF46689">
    <property type="entry name" value="Homeodomain-like"/>
    <property type="match status" value="2"/>
</dbReference>
<evidence type="ECO:0000313" key="6">
    <source>
        <dbReference type="EMBL" id="MFC3458044.1"/>
    </source>
</evidence>
<comment type="caution">
    <text evidence="6">The sequence shown here is derived from an EMBL/GenBank/DDBJ whole genome shotgun (WGS) entry which is preliminary data.</text>
</comment>
<protein>
    <submittedName>
        <fullName evidence="6">TetR/AcrR family transcriptional regulator</fullName>
    </submittedName>
</protein>
<dbReference type="Pfam" id="PF00440">
    <property type="entry name" value="TetR_N"/>
    <property type="match status" value="2"/>
</dbReference>
<dbReference type="PANTHER" id="PTHR30055">
    <property type="entry name" value="HTH-TYPE TRANSCRIPTIONAL REGULATOR RUTR"/>
    <property type="match status" value="1"/>
</dbReference>
<dbReference type="PANTHER" id="PTHR30055:SF234">
    <property type="entry name" value="HTH-TYPE TRANSCRIPTIONAL REGULATOR BETI"/>
    <property type="match status" value="1"/>
</dbReference>
<dbReference type="RefSeq" id="WP_379734442.1">
    <property type="nucleotide sequence ID" value="NZ_JBHRVV010000001.1"/>
</dbReference>
<feature type="DNA-binding region" description="H-T-H motif" evidence="4">
    <location>
        <begin position="38"/>
        <end position="57"/>
    </location>
</feature>
<keyword evidence="1" id="KW-0805">Transcription regulation</keyword>
<dbReference type="Pfam" id="PF17932">
    <property type="entry name" value="TetR_C_24"/>
    <property type="match status" value="1"/>
</dbReference>
<dbReference type="InterPro" id="IPR009057">
    <property type="entry name" value="Homeodomain-like_sf"/>
</dbReference>
<dbReference type="SUPFAM" id="SSF48498">
    <property type="entry name" value="Tetracyclin repressor-like, C-terminal domain"/>
    <property type="match status" value="1"/>
</dbReference>
<proteinExistence type="predicted"/>
<dbReference type="InterPro" id="IPR036271">
    <property type="entry name" value="Tet_transcr_reg_TetR-rel_C_sf"/>
</dbReference>
<dbReference type="EMBL" id="JBHRVV010000001">
    <property type="protein sequence ID" value="MFC3458044.1"/>
    <property type="molecule type" value="Genomic_DNA"/>
</dbReference>
<feature type="domain" description="HTH tetR-type" evidence="5">
    <location>
        <begin position="15"/>
        <end position="75"/>
    </location>
</feature>